<evidence type="ECO:0000313" key="1">
    <source>
        <dbReference type="EMBL" id="WEK18867.1"/>
    </source>
</evidence>
<sequence length="139" mass="16580">MPTEKKARRVVVIYWRKQHEIEVFSNLKNFCLSYPQYNYNTLSNYLSKDKTAYENNDVRVERKEIISKPKESSVVNRKIAPLIRKVRMKEANDSERDLNYWLSRPASERVGAVSFLVRQMLKKGERMDKTIVKKIRPKQ</sequence>
<dbReference type="EMBL" id="CP119313">
    <property type="protein sequence ID" value="WEK18867.1"/>
    <property type="molecule type" value="Genomic_DNA"/>
</dbReference>
<organism evidence="1 2">
    <name type="scientific">Candidatus Pedobacter colombiensis</name>
    <dbReference type="NCBI Taxonomy" id="3121371"/>
    <lineage>
        <taxon>Bacteria</taxon>
        <taxon>Pseudomonadati</taxon>
        <taxon>Bacteroidota</taxon>
        <taxon>Sphingobacteriia</taxon>
        <taxon>Sphingobacteriales</taxon>
        <taxon>Sphingobacteriaceae</taxon>
        <taxon>Pedobacter</taxon>
    </lineage>
</organism>
<reference evidence="1" key="1">
    <citation type="submission" date="2023-03" db="EMBL/GenBank/DDBJ databases">
        <title>Andean soil-derived lignocellulolytic bacterial consortium as a source of novel taxa and putative plastic-active enzymes.</title>
        <authorList>
            <person name="Diaz-Garcia L."/>
            <person name="Chuvochina M."/>
            <person name="Feuerriegel G."/>
            <person name="Bunk B."/>
            <person name="Sproer C."/>
            <person name="Streit W.R."/>
            <person name="Rodriguez L.M."/>
            <person name="Overmann J."/>
            <person name="Jimenez D.J."/>
        </authorList>
    </citation>
    <scope>NUCLEOTIDE SEQUENCE</scope>
    <source>
        <strain evidence="1">MAG 3858</strain>
    </source>
</reference>
<protein>
    <submittedName>
        <fullName evidence="1">Uncharacterized protein</fullName>
    </submittedName>
</protein>
<accession>A0AAJ5W9M3</accession>
<dbReference type="Proteomes" id="UP001214530">
    <property type="component" value="Chromosome"/>
</dbReference>
<dbReference type="AlphaFoldDB" id="A0AAJ5W9M3"/>
<gene>
    <name evidence="1" type="ORF">P0Y49_19000</name>
</gene>
<evidence type="ECO:0000313" key="2">
    <source>
        <dbReference type="Proteomes" id="UP001214530"/>
    </source>
</evidence>
<name>A0AAJ5W9M3_9SPHI</name>
<proteinExistence type="predicted"/>